<keyword evidence="4 9" id="KW-1133">Transmembrane helix</keyword>
<comment type="subcellular location">
    <subcellularLocation>
        <location evidence="1">Cell membrane</location>
        <topology evidence="1">Single-pass type II membrane protein</topology>
    </subcellularLocation>
</comment>
<name>C9PNC1_9PAST</name>
<evidence type="ECO:0000256" key="2">
    <source>
        <dbReference type="ARBA" id="ARBA00022475"/>
    </source>
</evidence>
<proteinExistence type="inferred from homology"/>
<evidence type="ECO:0000256" key="7">
    <source>
        <dbReference type="ARBA" id="ARBA00024197"/>
    </source>
</evidence>
<dbReference type="Pfam" id="PF09976">
    <property type="entry name" value="TPR_21"/>
    <property type="match status" value="1"/>
</dbReference>
<evidence type="ECO:0000256" key="3">
    <source>
        <dbReference type="ARBA" id="ARBA00022692"/>
    </source>
</evidence>
<dbReference type="GO" id="GO:0044877">
    <property type="term" value="F:protein-containing complex binding"/>
    <property type="evidence" value="ECO:0007669"/>
    <property type="project" value="InterPro"/>
</dbReference>
<evidence type="ECO:0000256" key="8">
    <source>
        <dbReference type="ARBA" id="ARBA00024235"/>
    </source>
</evidence>
<evidence type="ECO:0000256" key="5">
    <source>
        <dbReference type="ARBA" id="ARBA00023136"/>
    </source>
</evidence>
<accession>C9PNC1</accession>
<evidence type="ECO:0000313" key="12">
    <source>
        <dbReference type="Proteomes" id="UP000005519"/>
    </source>
</evidence>
<dbReference type="InterPro" id="IPR018704">
    <property type="entry name" value="SecYEG/CpoB_TPR"/>
</dbReference>
<feature type="domain" description="Ancillary SecYEG translocon subunit/Cell division coordinator CpoB TPR" evidence="10">
    <location>
        <begin position="15"/>
        <end position="204"/>
    </location>
</feature>
<gene>
    <name evidence="11" type="ORF">HMPREF0621_0495</name>
</gene>
<dbReference type="Proteomes" id="UP000005519">
    <property type="component" value="Unassembled WGS sequence"/>
</dbReference>
<dbReference type="RefSeq" id="WP_005763196.1">
    <property type="nucleotide sequence ID" value="NZ_GG704811.1"/>
</dbReference>
<dbReference type="GO" id="GO:0005886">
    <property type="term" value="C:plasma membrane"/>
    <property type="evidence" value="ECO:0007669"/>
    <property type="project" value="UniProtKB-SubCell"/>
</dbReference>
<dbReference type="PANTHER" id="PTHR38035:SF1">
    <property type="entry name" value="ANCILLARY SECYEG TRANSLOCON SUBUNIT"/>
    <property type="match status" value="1"/>
</dbReference>
<keyword evidence="3 9" id="KW-0812">Transmembrane</keyword>
<reference evidence="11 12" key="1">
    <citation type="submission" date="2009-10" db="EMBL/GenBank/DDBJ databases">
        <authorList>
            <person name="Muzny D."/>
            <person name="Qin X."/>
            <person name="Deng J."/>
            <person name="Jiang H."/>
            <person name="Liu Y."/>
            <person name="Qu J."/>
            <person name="Song X.-Z."/>
            <person name="Zhang L."/>
            <person name="Thornton R."/>
            <person name="Coyle M."/>
            <person name="Francisco L."/>
            <person name="Jackson L."/>
            <person name="Javaid M."/>
            <person name="Korchina V."/>
            <person name="Kovar C."/>
            <person name="Mata R."/>
            <person name="Mathew T."/>
            <person name="Ngo R."/>
            <person name="Nguyen L."/>
            <person name="Nguyen N."/>
            <person name="Okwuonu G."/>
            <person name="Ongeri F."/>
            <person name="Pham C."/>
            <person name="Simmons D."/>
            <person name="Wilczek-Boney K."/>
            <person name="Hale W."/>
            <person name="Jakkamsetti A."/>
            <person name="Pham P."/>
            <person name="Ruth R."/>
            <person name="San Lucas F."/>
            <person name="Warren J."/>
            <person name="Zhang J."/>
            <person name="Zhao Z."/>
            <person name="Zhou C."/>
            <person name="Zhu D."/>
            <person name="Lee S."/>
            <person name="Bess C."/>
            <person name="Blankenburg K."/>
            <person name="Forbes L."/>
            <person name="Fu Q."/>
            <person name="Gubbala S."/>
            <person name="Hirani K."/>
            <person name="Jayaseelan J.C."/>
            <person name="Lara F."/>
            <person name="Munidasa M."/>
            <person name="Palculict T."/>
            <person name="Patil S."/>
            <person name="Pu L.-L."/>
            <person name="Saada N."/>
            <person name="Tang L."/>
            <person name="Weissenberger G."/>
            <person name="Zhu Y."/>
            <person name="Hemphill L."/>
            <person name="Shang Y."/>
            <person name="Youmans B."/>
            <person name="Ayvaz T."/>
            <person name="Ross M."/>
            <person name="Santibanez J."/>
            <person name="Aqrawi P."/>
            <person name="Gross S."/>
            <person name="Joshi V."/>
            <person name="Fowler G."/>
            <person name="Nazareth L."/>
            <person name="Reid J."/>
            <person name="Worley K."/>
            <person name="Petrosino J."/>
            <person name="Highlander S."/>
            <person name="Gibbs R."/>
        </authorList>
    </citation>
    <scope>NUCLEOTIDE SEQUENCE [LARGE SCALE GENOMIC DNA]</scope>
    <source>
        <strain evidence="11 12">ATCC 43325</strain>
    </source>
</reference>
<dbReference type="InterPro" id="IPR011990">
    <property type="entry name" value="TPR-like_helical_dom_sf"/>
</dbReference>
<sequence length="204" mass="23296">MAYTIEEEQELNQLKAWWSENHKTVIASVILAFAAILGWNYWKSYQITKTQQTSAAYEYLIYRNTTDLTERNKDIEQFVQESGKNVYSTLALLNKAKVEVEQQFYALAEKTLKQAVTDAPDDILASIASLRLASVQYQQHDYNGALDSLNKVKSDVWDSKKYLLMGDISLAKGDIVSAKTNYEKAQEKASPLEAQWLKVRLNNL</sequence>
<dbReference type="STRING" id="667128.HMPREF0621_0495"/>
<evidence type="ECO:0000259" key="10">
    <source>
        <dbReference type="Pfam" id="PF09976"/>
    </source>
</evidence>
<dbReference type="HOGENOM" id="CLU_084785_0_0_6"/>
<keyword evidence="6" id="KW-0143">Chaperone</keyword>
<protein>
    <recommendedName>
        <fullName evidence="8">Ancillary SecYEG translocon subunit</fullName>
    </recommendedName>
</protein>
<evidence type="ECO:0000256" key="9">
    <source>
        <dbReference type="SAM" id="Phobius"/>
    </source>
</evidence>
<dbReference type="PANTHER" id="PTHR38035">
    <property type="entry name" value="UPF0070 PROTEIN YFGM"/>
    <property type="match status" value="1"/>
</dbReference>
<evidence type="ECO:0000256" key="4">
    <source>
        <dbReference type="ARBA" id="ARBA00022989"/>
    </source>
</evidence>
<dbReference type="AlphaFoldDB" id="C9PNC1"/>
<comment type="similarity">
    <text evidence="7">Belongs to the YfgM family.</text>
</comment>
<dbReference type="OrthoDB" id="9789675at2"/>
<feature type="transmembrane region" description="Helical" evidence="9">
    <location>
        <begin position="24"/>
        <end position="42"/>
    </location>
</feature>
<evidence type="ECO:0000313" key="11">
    <source>
        <dbReference type="EMBL" id="EEX50908.1"/>
    </source>
</evidence>
<keyword evidence="12" id="KW-1185">Reference proteome</keyword>
<organism evidence="11 12">
    <name type="scientific">Pasteurella dagmatis ATCC 43325</name>
    <dbReference type="NCBI Taxonomy" id="667128"/>
    <lineage>
        <taxon>Bacteria</taxon>
        <taxon>Pseudomonadati</taxon>
        <taxon>Pseudomonadota</taxon>
        <taxon>Gammaproteobacteria</taxon>
        <taxon>Pasteurellales</taxon>
        <taxon>Pasteurellaceae</taxon>
        <taxon>Pasteurella</taxon>
    </lineage>
</organism>
<evidence type="ECO:0000256" key="6">
    <source>
        <dbReference type="ARBA" id="ARBA00023186"/>
    </source>
</evidence>
<evidence type="ECO:0000256" key="1">
    <source>
        <dbReference type="ARBA" id="ARBA00004401"/>
    </source>
</evidence>
<dbReference type="EMBL" id="ACZR01000005">
    <property type="protein sequence ID" value="EEX50908.1"/>
    <property type="molecule type" value="Genomic_DNA"/>
</dbReference>
<dbReference type="PIRSF" id="PIRSF006170">
    <property type="entry name" value="YfgM"/>
    <property type="match status" value="1"/>
</dbReference>
<keyword evidence="5 9" id="KW-0472">Membrane</keyword>
<dbReference type="SUPFAM" id="SSF48452">
    <property type="entry name" value="TPR-like"/>
    <property type="match status" value="1"/>
</dbReference>
<comment type="caution">
    <text evidence="11">The sequence shown here is derived from an EMBL/GenBank/DDBJ whole genome shotgun (WGS) entry which is preliminary data.</text>
</comment>
<dbReference type="InterPro" id="IPR026039">
    <property type="entry name" value="YfgM"/>
</dbReference>
<keyword evidence="2" id="KW-1003">Cell membrane</keyword>
<dbReference type="Gene3D" id="1.25.40.10">
    <property type="entry name" value="Tetratricopeptide repeat domain"/>
    <property type="match status" value="1"/>
</dbReference>